<dbReference type="OrthoDB" id="6718321at2759"/>
<gene>
    <name evidence="1" type="ORF">CEUTPL_LOCUS1109</name>
</gene>
<proteinExistence type="predicted"/>
<dbReference type="AlphaFoldDB" id="A0A9N9MEX0"/>
<name>A0A9N9MEX0_9CUCU</name>
<sequence length="131" mass="15013">MLSWISREEEAAYYAIQTGENIEDSHMENNPEKVSDVVLHPEVDFSLIRQFLQKAAGIFDKKRCSKRTLIDICNGRETKNDIAYGKFVRKASALKVVDAEENDFEVWPQGKEKAKYKVLSDLHMCPELSTS</sequence>
<evidence type="ECO:0000313" key="2">
    <source>
        <dbReference type="Proteomes" id="UP001152799"/>
    </source>
</evidence>
<protein>
    <submittedName>
        <fullName evidence="1">Uncharacterized protein</fullName>
    </submittedName>
</protein>
<evidence type="ECO:0000313" key="1">
    <source>
        <dbReference type="EMBL" id="CAG9760377.1"/>
    </source>
</evidence>
<keyword evidence="2" id="KW-1185">Reference proteome</keyword>
<organism evidence="1 2">
    <name type="scientific">Ceutorhynchus assimilis</name>
    <name type="common">cabbage seed weevil</name>
    <dbReference type="NCBI Taxonomy" id="467358"/>
    <lineage>
        <taxon>Eukaryota</taxon>
        <taxon>Metazoa</taxon>
        <taxon>Ecdysozoa</taxon>
        <taxon>Arthropoda</taxon>
        <taxon>Hexapoda</taxon>
        <taxon>Insecta</taxon>
        <taxon>Pterygota</taxon>
        <taxon>Neoptera</taxon>
        <taxon>Endopterygota</taxon>
        <taxon>Coleoptera</taxon>
        <taxon>Polyphaga</taxon>
        <taxon>Cucujiformia</taxon>
        <taxon>Curculionidae</taxon>
        <taxon>Ceutorhynchinae</taxon>
        <taxon>Ceutorhynchus</taxon>
    </lineage>
</organism>
<accession>A0A9N9MEX0</accession>
<dbReference type="EMBL" id="OU892277">
    <property type="protein sequence ID" value="CAG9760377.1"/>
    <property type="molecule type" value="Genomic_DNA"/>
</dbReference>
<dbReference type="Proteomes" id="UP001152799">
    <property type="component" value="Chromosome 1"/>
</dbReference>
<reference evidence="1" key="1">
    <citation type="submission" date="2022-01" db="EMBL/GenBank/DDBJ databases">
        <authorList>
            <person name="King R."/>
        </authorList>
    </citation>
    <scope>NUCLEOTIDE SEQUENCE</scope>
</reference>